<protein>
    <submittedName>
        <fullName evidence="1">Uncharacterized protein</fullName>
    </submittedName>
</protein>
<dbReference type="Proteomes" id="UP000245778">
    <property type="component" value="Unassembled WGS sequence"/>
</dbReference>
<proteinExistence type="predicted"/>
<dbReference type="OrthoDB" id="1850562at2"/>
<dbReference type="GeneID" id="93228729"/>
<sequence length="185" mass="20920">MHYNASALRERVEVLELAAVEGGWAWESVRRTWAEAELTDQTNLFSKVGIGARDVRLVLRRQNLTLHNALRWKGQHLFLTSIVENIPGWLDVQAALVEPMACKGNVHRGENGPTFPGVLTEKYLRHEQDHPMATTTVCYVLVTPKAVELAPGGLVDVAGEPYVVQIAHTLDSWKNEYEIWRKRDL</sequence>
<evidence type="ECO:0000313" key="1">
    <source>
        <dbReference type="EMBL" id="PVY46196.1"/>
    </source>
</evidence>
<reference evidence="1 2" key="1">
    <citation type="submission" date="2018-04" db="EMBL/GenBank/DDBJ databases">
        <title>Genomic Encyclopedia of Type Strains, Phase IV (KMG-IV): sequencing the most valuable type-strain genomes for metagenomic binning, comparative biology and taxonomic classification.</title>
        <authorList>
            <person name="Goeker M."/>
        </authorList>
    </citation>
    <scope>NUCLEOTIDE SEQUENCE [LARGE SCALE GENOMIC DNA]</scope>
    <source>
        <strain evidence="1 2">DSM 26588</strain>
    </source>
</reference>
<dbReference type="EMBL" id="QEKK01000019">
    <property type="protein sequence ID" value="PVY46196.1"/>
    <property type="molecule type" value="Genomic_DNA"/>
</dbReference>
<evidence type="ECO:0000313" key="2">
    <source>
        <dbReference type="Proteomes" id="UP000245778"/>
    </source>
</evidence>
<gene>
    <name evidence="1" type="ORF">C7373_11921</name>
</gene>
<name>A0A2U1BC16_9FIRM</name>
<accession>A0A2U1BC16</accession>
<dbReference type="AlphaFoldDB" id="A0A2U1BC16"/>
<dbReference type="RefSeq" id="WP_116722620.1">
    <property type="nucleotide sequence ID" value="NZ_CP011524.1"/>
</dbReference>
<organism evidence="1 2">
    <name type="scientific">Intestinimonas butyriciproducens</name>
    <dbReference type="NCBI Taxonomy" id="1297617"/>
    <lineage>
        <taxon>Bacteria</taxon>
        <taxon>Bacillati</taxon>
        <taxon>Bacillota</taxon>
        <taxon>Clostridia</taxon>
        <taxon>Eubacteriales</taxon>
        <taxon>Intestinimonas</taxon>
    </lineage>
</organism>
<comment type="caution">
    <text evidence="1">The sequence shown here is derived from an EMBL/GenBank/DDBJ whole genome shotgun (WGS) entry which is preliminary data.</text>
</comment>